<keyword evidence="2" id="KW-1185">Reference proteome</keyword>
<gene>
    <name evidence="1" type="ORF">Cgig2_006619</name>
</gene>
<reference evidence="1" key="1">
    <citation type="submission" date="2022-04" db="EMBL/GenBank/DDBJ databases">
        <title>Carnegiea gigantea Genome sequencing and assembly v2.</title>
        <authorList>
            <person name="Copetti D."/>
            <person name="Sanderson M.J."/>
            <person name="Burquez A."/>
            <person name="Wojciechowski M.F."/>
        </authorList>
    </citation>
    <scope>NUCLEOTIDE SEQUENCE</scope>
    <source>
        <strain evidence="1">SGP5-SGP5p</strain>
        <tissue evidence="1">Aerial part</tissue>
    </source>
</reference>
<proteinExistence type="predicted"/>
<dbReference type="Proteomes" id="UP001153076">
    <property type="component" value="Unassembled WGS sequence"/>
</dbReference>
<organism evidence="1 2">
    <name type="scientific">Carnegiea gigantea</name>
    <dbReference type="NCBI Taxonomy" id="171969"/>
    <lineage>
        <taxon>Eukaryota</taxon>
        <taxon>Viridiplantae</taxon>
        <taxon>Streptophyta</taxon>
        <taxon>Embryophyta</taxon>
        <taxon>Tracheophyta</taxon>
        <taxon>Spermatophyta</taxon>
        <taxon>Magnoliopsida</taxon>
        <taxon>eudicotyledons</taxon>
        <taxon>Gunneridae</taxon>
        <taxon>Pentapetalae</taxon>
        <taxon>Caryophyllales</taxon>
        <taxon>Cactineae</taxon>
        <taxon>Cactaceae</taxon>
        <taxon>Cactoideae</taxon>
        <taxon>Echinocereeae</taxon>
        <taxon>Carnegiea</taxon>
    </lineage>
</organism>
<dbReference type="EMBL" id="JAKOGI010001807">
    <property type="protein sequence ID" value="KAJ8423998.1"/>
    <property type="molecule type" value="Genomic_DNA"/>
</dbReference>
<accession>A0A9Q1GSV6</accession>
<evidence type="ECO:0000313" key="2">
    <source>
        <dbReference type="Proteomes" id="UP001153076"/>
    </source>
</evidence>
<dbReference type="AlphaFoldDB" id="A0A9Q1GSV6"/>
<sequence>MSQLQISPEFHFVAFFLNALNPVLRPAGLLVLALTGVGDFQSCGLLMLFVLFFWNSTFMCLDRIFKCLIHPYKGGSSSGWSFTLHLPSQYKHLPVLALHYGFTYGKPDLTILALQVLAKSRVRGQLIYEKLDRAIGRHDWHNLYPASSITYDPFICSDHYFLPRDLPQSINNPPSDSNKVGPNMNKSILLSNNNVCFVLRNNLNSSNGISKHGEPTLEIILRPRLTKIRPK</sequence>
<evidence type="ECO:0000313" key="1">
    <source>
        <dbReference type="EMBL" id="KAJ8423998.1"/>
    </source>
</evidence>
<protein>
    <submittedName>
        <fullName evidence="1">Uncharacterized protein</fullName>
    </submittedName>
</protein>
<name>A0A9Q1GSV6_9CARY</name>
<comment type="caution">
    <text evidence="1">The sequence shown here is derived from an EMBL/GenBank/DDBJ whole genome shotgun (WGS) entry which is preliminary data.</text>
</comment>